<evidence type="ECO:0000256" key="3">
    <source>
        <dbReference type="ARBA" id="ARBA00023136"/>
    </source>
</evidence>
<evidence type="ECO:0000256" key="2">
    <source>
        <dbReference type="ARBA" id="ARBA00022989"/>
    </source>
</evidence>
<feature type="transmembrane region" description="Helical" evidence="5">
    <location>
        <begin position="310"/>
        <end position="331"/>
    </location>
</feature>
<feature type="transmembrane region" description="Helical" evidence="5">
    <location>
        <begin position="59"/>
        <end position="78"/>
    </location>
</feature>
<feature type="compositionally biased region" description="Acidic residues" evidence="4">
    <location>
        <begin position="512"/>
        <end position="529"/>
    </location>
</feature>
<protein>
    <submittedName>
        <fullName evidence="6">Transporter, major facilitator family protein</fullName>
    </submittedName>
</protein>
<feature type="transmembrane region" description="Helical" evidence="5">
    <location>
        <begin position="255"/>
        <end position="273"/>
    </location>
</feature>
<feature type="compositionally biased region" description="Polar residues" evidence="4">
    <location>
        <begin position="363"/>
        <end position="386"/>
    </location>
</feature>
<evidence type="ECO:0000256" key="4">
    <source>
        <dbReference type="SAM" id="MobiDB-lite"/>
    </source>
</evidence>
<dbReference type="GO" id="GO:0022857">
    <property type="term" value="F:transmembrane transporter activity"/>
    <property type="evidence" value="ECO:0007669"/>
    <property type="project" value="InterPro"/>
</dbReference>
<dbReference type="Gene3D" id="1.20.1250.20">
    <property type="entry name" value="MFS general substrate transporter like domains"/>
    <property type="match status" value="1"/>
</dbReference>
<sequence>MRSNMNQGEMDYQSAADQSRAGLAILLLLGRAMPWLVFFAVATLGSTLPEQLNPTPARLGWLAASYFLPAALLSAQAVHFVQKRGTRQGLIVVFLITAAALLVTSALPGLGGACVGMALGGAALSLAQPATRLAAMAHADVAARPLVMFMAQAGLPMAAILGGVVLPPQAGYHGWQAALPTWVPVALFLVLLVRVWIPADDRNDTVLPRQNPNEASQQPPWLLAAVDALVGLVFSCCALWLGMYAHLLAMPANGITALMVSLGGAGLVALGLAASMEGRVERPEWLPGALLLGAAAAVLLLPLASQEQRWPLWLAAAGIGFTLFACHELLVARLLAPEAPMTSELLVGIGEAAMTSAHPASAFSATQASPLTGGQPDAPSTQTGAFSPTEDPGPFPSTLGGPVPNDTATVTAETSTFPSTATFTATSAFPTSTMQLSPEAAQPEAPASQSSGPDSRFFSPTTGGTRVKHNPPGYARAPSPAPEVLQDPPEATAPASAPPPGPTISAAAAPDEALEDGIEEPGFESEDGEIPLPEGTVPPALLAENTNRLTSVTPNPAITQLITAHFLGGAAGPLVLGFMTGSLSGFGFLWYLLAVLLVLAGALYLMPKHHRGV</sequence>
<evidence type="ECO:0000256" key="5">
    <source>
        <dbReference type="SAM" id="Phobius"/>
    </source>
</evidence>
<dbReference type="STRING" id="887898.HMPREF0551_0722"/>
<feature type="transmembrane region" description="Helical" evidence="5">
    <location>
        <begin position="21"/>
        <end position="47"/>
    </location>
</feature>
<feature type="transmembrane region" description="Helical" evidence="5">
    <location>
        <begin position="178"/>
        <end position="199"/>
    </location>
</feature>
<evidence type="ECO:0000313" key="6">
    <source>
        <dbReference type="EMBL" id="EFV95814.1"/>
    </source>
</evidence>
<feature type="transmembrane region" description="Helical" evidence="5">
    <location>
        <begin position="588"/>
        <end position="606"/>
    </location>
</feature>
<keyword evidence="1 5" id="KW-0812">Transmembrane</keyword>
<dbReference type="Pfam" id="PF07690">
    <property type="entry name" value="MFS_1"/>
    <property type="match status" value="1"/>
</dbReference>
<dbReference type="InterPro" id="IPR036259">
    <property type="entry name" value="MFS_trans_sf"/>
</dbReference>
<comment type="caution">
    <text evidence="6">The sequence shown here is derived from an EMBL/GenBank/DDBJ whole genome shotgun (WGS) entry which is preliminary data.</text>
</comment>
<dbReference type="InterPro" id="IPR011701">
    <property type="entry name" value="MFS"/>
</dbReference>
<evidence type="ECO:0000313" key="7">
    <source>
        <dbReference type="Proteomes" id="UP000011021"/>
    </source>
</evidence>
<feature type="transmembrane region" description="Helical" evidence="5">
    <location>
        <begin position="90"/>
        <end position="109"/>
    </location>
</feature>
<organism evidence="6 7">
    <name type="scientific">Lautropia mirabilis ATCC 51599</name>
    <dbReference type="NCBI Taxonomy" id="887898"/>
    <lineage>
        <taxon>Bacteria</taxon>
        <taxon>Pseudomonadati</taxon>
        <taxon>Pseudomonadota</taxon>
        <taxon>Betaproteobacteria</taxon>
        <taxon>Burkholderiales</taxon>
        <taxon>Burkholderiaceae</taxon>
        <taxon>Lautropia</taxon>
    </lineage>
</organism>
<feature type="region of interest" description="Disordered" evidence="4">
    <location>
        <begin position="360"/>
        <end position="410"/>
    </location>
</feature>
<name>E7RVL0_9BURK</name>
<dbReference type="Proteomes" id="UP000011021">
    <property type="component" value="Unassembled WGS sequence"/>
</dbReference>
<proteinExistence type="predicted"/>
<gene>
    <name evidence="6" type="ORF">HMPREF0551_0722</name>
</gene>
<dbReference type="AlphaFoldDB" id="E7RVL0"/>
<reference evidence="6 7" key="1">
    <citation type="submission" date="2010-12" db="EMBL/GenBank/DDBJ databases">
        <authorList>
            <person name="Muzny D."/>
            <person name="Qin X."/>
            <person name="Deng J."/>
            <person name="Jiang H."/>
            <person name="Liu Y."/>
            <person name="Qu J."/>
            <person name="Song X.-Z."/>
            <person name="Zhang L."/>
            <person name="Thornton R."/>
            <person name="Coyle M."/>
            <person name="Francisco L."/>
            <person name="Jackson L."/>
            <person name="Javaid M."/>
            <person name="Korchina V."/>
            <person name="Kovar C."/>
            <person name="Mata R."/>
            <person name="Mathew T."/>
            <person name="Ngo R."/>
            <person name="Nguyen L."/>
            <person name="Nguyen N."/>
            <person name="Okwuonu G."/>
            <person name="Ongeri F."/>
            <person name="Pham C."/>
            <person name="Simmons D."/>
            <person name="Wilczek-Boney K."/>
            <person name="Hale W."/>
            <person name="Jakkamsetti A."/>
            <person name="Pham P."/>
            <person name="Ruth R."/>
            <person name="San Lucas F."/>
            <person name="Warren J."/>
            <person name="Zhang J."/>
            <person name="Zhao Z."/>
            <person name="Zhou C."/>
            <person name="Zhu D."/>
            <person name="Lee S."/>
            <person name="Bess C."/>
            <person name="Blankenburg K."/>
            <person name="Forbes L."/>
            <person name="Fu Q."/>
            <person name="Gubbala S."/>
            <person name="Hirani K."/>
            <person name="Jayaseelan J.C."/>
            <person name="Lara F."/>
            <person name="Munidasa M."/>
            <person name="Palculict T."/>
            <person name="Patil S."/>
            <person name="Pu L.-L."/>
            <person name="Saada N."/>
            <person name="Tang L."/>
            <person name="Weissenberger G."/>
            <person name="Zhu Y."/>
            <person name="Hemphill L."/>
            <person name="Shang Y."/>
            <person name="Youmans B."/>
            <person name="Ayvaz T."/>
            <person name="Ross M."/>
            <person name="Santibanez J."/>
            <person name="Aqrawi P."/>
            <person name="Gross S."/>
            <person name="Joshi V."/>
            <person name="Fowler G."/>
            <person name="Nazareth L."/>
            <person name="Reid J."/>
            <person name="Worley K."/>
            <person name="Petrosino J."/>
            <person name="Highlander S."/>
            <person name="Gibbs R."/>
        </authorList>
    </citation>
    <scope>NUCLEOTIDE SEQUENCE [LARGE SCALE GENOMIC DNA]</scope>
    <source>
        <strain evidence="6 7">ATCC 51599</strain>
    </source>
</reference>
<dbReference type="SUPFAM" id="SSF103473">
    <property type="entry name" value="MFS general substrate transporter"/>
    <property type="match status" value="1"/>
</dbReference>
<dbReference type="HOGENOM" id="CLU_445356_0_0_4"/>
<evidence type="ECO:0000256" key="1">
    <source>
        <dbReference type="ARBA" id="ARBA00022692"/>
    </source>
</evidence>
<dbReference type="EMBL" id="AEQP01000002">
    <property type="protein sequence ID" value="EFV95814.1"/>
    <property type="molecule type" value="Genomic_DNA"/>
</dbReference>
<dbReference type="CDD" id="cd06174">
    <property type="entry name" value="MFS"/>
    <property type="match status" value="1"/>
</dbReference>
<keyword evidence="2 5" id="KW-1133">Transmembrane helix</keyword>
<feature type="transmembrane region" description="Helical" evidence="5">
    <location>
        <begin position="146"/>
        <end position="166"/>
    </location>
</feature>
<feature type="transmembrane region" description="Helical" evidence="5">
    <location>
        <begin position="220"/>
        <end position="243"/>
    </location>
</feature>
<keyword evidence="7" id="KW-1185">Reference proteome</keyword>
<feature type="transmembrane region" description="Helical" evidence="5">
    <location>
        <begin position="285"/>
        <end position="304"/>
    </location>
</feature>
<keyword evidence="3 5" id="KW-0472">Membrane</keyword>
<accession>E7RVL0</accession>
<dbReference type="eggNOG" id="COG2814">
    <property type="taxonomic scope" value="Bacteria"/>
</dbReference>
<feature type="region of interest" description="Disordered" evidence="4">
    <location>
        <begin position="434"/>
        <end position="539"/>
    </location>
</feature>
<feature type="compositionally biased region" description="Low complexity" evidence="4">
    <location>
        <begin position="434"/>
        <end position="453"/>
    </location>
</feature>